<evidence type="ECO:0000313" key="3">
    <source>
        <dbReference type="Proteomes" id="UP000298656"/>
    </source>
</evidence>
<dbReference type="PROSITE" id="PS51257">
    <property type="entry name" value="PROKAR_LIPOPROTEIN"/>
    <property type="match status" value="1"/>
</dbReference>
<accession>A0A4P8IRC0</accession>
<evidence type="ECO:0000259" key="1">
    <source>
        <dbReference type="Pfam" id="PF03886"/>
    </source>
</evidence>
<dbReference type="RefSeq" id="WP_137331290.1">
    <property type="nucleotide sequence ID" value="NZ_CP040077.1"/>
</dbReference>
<reference evidence="2 3" key="1">
    <citation type="submission" date="2019-05" db="EMBL/GenBank/DDBJ databases">
        <title>Burkholderia sp. DHOD12, isolated from subtropical forest soil.</title>
        <authorList>
            <person name="Gao Z.-H."/>
            <person name="Qiu L.-H."/>
        </authorList>
    </citation>
    <scope>NUCLEOTIDE SEQUENCE [LARGE SCALE GENOMIC DNA]</scope>
    <source>
        <strain evidence="2 3">DHOD12</strain>
    </source>
</reference>
<dbReference type="Proteomes" id="UP000298656">
    <property type="component" value="Chromosome 1"/>
</dbReference>
<gene>
    <name evidence="2" type="ORF">FAZ95_04140</name>
</gene>
<dbReference type="EMBL" id="CP040077">
    <property type="protein sequence ID" value="QCP48449.1"/>
    <property type="molecule type" value="Genomic_DNA"/>
</dbReference>
<dbReference type="Gene3D" id="3.40.50.10610">
    <property type="entry name" value="ABC-type transport auxiliary lipoprotein component"/>
    <property type="match status" value="1"/>
</dbReference>
<organism evidence="2 3">
    <name type="scientific">Trinickia violacea</name>
    <dbReference type="NCBI Taxonomy" id="2571746"/>
    <lineage>
        <taxon>Bacteria</taxon>
        <taxon>Pseudomonadati</taxon>
        <taxon>Pseudomonadota</taxon>
        <taxon>Betaproteobacteria</taxon>
        <taxon>Burkholderiales</taxon>
        <taxon>Burkholderiaceae</taxon>
        <taxon>Trinickia</taxon>
    </lineage>
</organism>
<name>A0A4P8IRC0_9BURK</name>
<sequence length="253" mass="26416">MIRILRPSLRGLPRAVAVAGLVFVGACASPSARFYTLATDSPAMPATSSATSAWRIDVRPVKVPAAVARSQLVVQVDAAQVKVLEDDRWASSLADEIRSALIAVVSRQAGMAGPGALVNGADVPVYQIAAEVQRFESWPRSHVLVDVVWNVRRSDGAGALTCHSVLSEPVSNGYQAIVDGHRRAIAIIAAQIAEVVRGLAASTADSPSRQAVASRKSAPNALSCPPVPGVAQLTDAAFVSQRAASKFPPRAVD</sequence>
<dbReference type="SUPFAM" id="SSF159594">
    <property type="entry name" value="XCC0632-like"/>
    <property type="match status" value="1"/>
</dbReference>
<keyword evidence="3" id="KW-1185">Reference proteome</keyword>
<protein>
    <submittedName>
        <fullName evidence="2">Membrane integrity-associated transporter subunit PqiC</fullName>
    </submittedName>
</protein>
<dbReference type="InterPro" id="IPR005586">
    <property type="entry name" value="ABC_trans_aux"/>
</dbReference>
<proteinExistence type="predicted"/>
<dbReference type="Pfam" id="PF03886">
    <property type="entry name" value="ABC_trans_aux"/>
    <property type="match status" value="1"/>
</dbReference>
<dbReference type="AlphaFoldDB" id="A0A4P8IRC0"/>
<dbReference type="KEGG" id="tvl:FAZ95_04140"/>
<evidence type="ECO:0000313" key="2">
    <source>
        <dbReference type="EMBL" id="QCP48449.1"/>
    </source>
</evidence>
<feature type="domain" description="ABC-type transport auxiliary lipoprotein component" evidence="1">
    <location>
        <begin position="35"/>
        <end position="193"/>
    </location>
</feature>
<dbReference type="OrthoDB" id="1494661at2"/>